<dbReference type="PANTHER" id="PTHR33371:SF4">
    <property type="entry name" value="INTERMEMBRANE PHOSPHOLIPID TRANSPORT SYSTEM BINDING PROTEIN MLAD"/>
    <property type="match status" value="1"/>
</dbReference>
<reference evidence="3 4" key="1">
    <citation type="submission" date="2018-05" db="EMBL/GenBank/DDBJ databases">
        <title>Lujinxingia marina gen. nov. sp. nov., a new facultative anaerobic member of the class Deltaproteobacteria, and proposal of Lujinxingaceae fam. nov.</title>
        <authorList>
            <person name="Li C.-M."/>
        </authorList>
    </citation>
    <scope>NUCLEOTIDE SEQUENCE [LARGE SCALE GENOMIC DNA]</scope>
    <source>
        <strain evidence="3 4">B210</strain>
    </source>
</reference>
<evidence type="ECO:0000313" key="4">
    <source>
        <dbReference type="Proteomes" id="UP000249169"/>
    </source>
</evidence>
<keyword evidence="4" id="KW-1185">Reference proteome</keyword>
<evidence type="ECO:0000313" key="3">
    <source>
        <dbReference type="EMBL" id="RAL21693.1"/>
    </source>
</evidence>
<keyword evidence="1" id="KW-0472">Membrane</keyword>
<comment type="caution">
    <text evidence="3">The sequence shown here is derived from an EMBL/GenBank/DDBJ whole genome shotgun (WGS) entry which is preliminary data.</text>
</comment>
<protein>
    <recommendedName>
        <fullName evidence="2">Mce/MlaD domain-containing protein</fullName>
    </recommendedName>
</protein>
<accession>A0A328C6E0</accession>
<dbReference type="AlphaFoldDB" id="A0A328C6E0"/>
<dbReference type="RefSeq" id="WP_111730258.1">
    <property type="nucleotide sequence ID" value="NZ_QHKO01000005.1"/>
</dbReference>
<gene>
    <name evidence="3" type="ORF">DL240_12630</name>
</gene>
<dbReference type="InterPro" id="IPR052336">
    <property type="entry name" value="MlaD_Phospholipid_Transporter"/>
</dbReference>
<dbReference type="OrthoDB" id="9788420at2"/>
<dbReference type="InterPro" id="IPR003399">
    <property type="entry name" value="Mce/MlaD"/>
</dbReference>
<dbReference type="Pfam" id="PF02470">
    <property type="entry name" value="MlaD"/>
    <property type="match status" value="1"/>
</dbReference>
<name>A0A328C6E0_9DELT</name>
<evidence type="ECO:0000259" key="2">
    <source>
        <dbReference type="Pfam" id="PF02470"/>
    </source>
</evidence>
<keyword evidence="1" id="KW-0812">Transmembrane</keyword>
<sequence>MKLAEVMTPFKVGLLVIAGVAATVFMVTTLSGDSSMGDTPMKHYYTHFDDVTGLAVRSRIQMAGIPVGTIDAIRLDGNRARVDVSVRGDIVLYEGIPAPAGMDVNGATIAKKQASIIGDYYLELTPGTEGRVLEDGDRIANTIKGAGPEELFDRLNEITRDIEAVTGSLAGVFGGDEAQQGIQQMLHDLQNMVATLNLFVTTNSPKLDQLVNDAANVGRDVSFLTARGSESIDTILRDTEAIVQEVRYIIGQSTTDVQAGLGTMQGTLSRLQRTLDSLNYSLQNVQDITEKINEGEGTVGELINNPTIAYRTEQILEDAGDFVNRVTRLRTIVELRSEYHLQNQQLKNVFGLRLEPNDDKYYMFEFVDDFRGSTSVVTERVNTTDSSEDPLYQETRTTTTDEFKFSLLLGRSFQLADWLRLGGRFGIIESTGGIGATVGLFPDRRLEVQADLFDFSAAENPRLRAWGSYRFLEFAYISGGIDDVINPDRRDYFIGAGIRFDDEDLKALLTTTGVPTP</sequence>
<dbReference type="EMBL" id="QHKO01000005">
    <property type="protein sequence ID" value="RAL21693.1"/>
    <property type="molecule type" value="Genomic_DNA"/>
</dbReference>
<keyword evidence="1" id="KW-1133">Transmembrane helix</keyword>
<dbReference type="Proteomes" id="UP000249169">
    <property type="component" value="Unassembled WGS sequence"/>
</dbReference>
<proteinExistence type="predicted"/>
<feature type="transmembrane region" description="Helical" evidence="1">
    <location>
        <begin position="12"/>
        <end position="32"/>
    </location>
</feature>
<evidence type="ECO:0000256" key="1">
    <source>
        <dbReference type="SAM" id="Phobius"/>
    </source>
</evidence>
<dbReference type="PANTHER" id="PTHR33371">
    <property type="entry name" value="INTERMEMBRANE PHOSPHOLIPID TRANSPORT SYSTEM BINDING PROTEIN MLAD-RELATED"/>
    <property type="match status" value="1"/>
</dbReference>
<feature type="domain" description="Mce/MlaD" evidence="2">
    <location>
        <begin position="42"/>
        <end position="127"/>
    </location>
</feature>
<organism evidence="3 4">
    <name type="scientific">Lujinxingia litoralis</name>
    <dbReference type="NCBI Taxonomy" id="2211119"/>
    <lineage>
        <taxon>Bacteria</taxon>
        <taxon>Deltaproteobacteria</taxon>
        <taxon>Bradymonadales</taxon>
        <taxon>Lujinxingiaceae</taxon>
        <taxon>Lujinxingia</taxon>
    </lineage>
</organism>